<protein>
    <submittedName>
        <fullName evidence="2">VOC family protein</fullName>
    </submittedName>
</protein>
<dbReference type="Pfam" id="PF18029">
    <property type="entry name" value="Glyoxalase_6"/>
    <property type="match status" value="1"/>
</dbReference>
<dbReference type="InterPro" id="IPR037523">
    <property type="entry name" value="VOC_core"/>
</dbReference>
<dbReference type="AlphaFoldDB" id="A0A4Q4Z063"/>
<dbReference type="OrthoDB" id="956698at2"/>
<dbReference type="SUPFAM" id="SSF54593">
    <property type="entry name" value="Glyoxalase/Bleomycin resistance protein/Dihydroxybiphenyl dioxygenase"/>
    <property type="match status" value="1"/>
</dbReference>
<comment type="caution">
    <text evidence="2">The sequence shown here is derived from an EMBL/GenBank/DDBJ whole genome shotgun (WGS) entry which is preliminary data.</text>
</comment>
<organism evidence="2 3">
    <name type="scientific">Nocardioides guangzhouensis</name>
    <dbReference type="NCBI Taxonomy" id="2497878"/>
    <lineage>
        <taxon>Bacteria</taxon>
        <taxon>Bacillati</taxon>
        <taxon>Actinomycetota</taxon>
        <taxon>Actinomycetes</taxon>
        <taxon>Propionibacteriales</taxon>
        <taxon>Nocardioidaceae</taxon>
        <taxon>Nocardioides</taxon>
    </lineage>
</organism>
<feature type="domain" description="VOC" evidence="1">
    <location>
        <begin position="7"/>
        <end position="134"/>
    </location>
</feature>
<gene>
    <name evidence="2" type="ORF">EKO23_24280</name>
</gene>
<evidence type="ECO:0000313" key="2">
    <source>
        <dbReference type="EMBL" id="RYP80917.1"/>
    </source>
</evidence>
<dbReference type="RefSeq" id="WP_134721094.1">
    <property type="nucleotide sequence ID" value="NZ_SDKM01000085.1"/>
</dbReference>
<dbReference type="EMBL" id="SDKM01000085">
    <property type="protein sequence ID" value="RYP80917.1"/>
    <property type="molecule type" value="Genomic_DNA"/>
</dbReference>
<keyword evidence="3" id="KW-1185">Reference proteome</keyword>
<dbReference type="InterPro" id="IPR041581">
    <property type="entry name" value="Glyoxalase_6"/>
</dbReference>
<dbReference type="InterPro" id="IPR029068">
    <property type="entry name" value="Glyas_Bleomycin-R_OHBP_Dase"/>
</dbReference>
<proteinExistence type="predicted"/>
<dbReference type="Gene3D" id="3.10.180.10">
    <property type="entry name" value="2,3-Dihydroxybiphenyl 1,2-Dioxygenase, domain 1"/>
    <property type="match status" value="1"/>
</dbReference>
<evidence type="ECO:0000259" key="1">
    <source>
        <dbReference type="PROSITE" id="PS51819"/>
    </source>
</evidence>
<name>A0A4Q4Z063_9ACTN</name>
<evidence type="ECO:0000313" key="3">
    <source>
        <dbReference type="Proteomes" id="UP000295198"/>
    </source>
</evidence>
<sequence length="154" mass="16328">MTQELAPVLQLRVIVEAHDYDEAVWFYRDALGLPEQAAFANGGDDRVAILDAGRATLEIASPTHKVAVDAAETGGPASPAPVRLAFEVTDSAGTVSRLVEAGAQLVAPVTMTPWRSLNARLDAPAGQQITVFQETESLADRSRRAGFAVDGSRD</sequence>
<accession>A0A4Q4Z063</accession>
<reference evidence="2 3" key="1">
    <citation type="submission" date="2019-01" db="EMBL/GenBank/DDBJ databases">
        <title>Nocardioides guangzhouensis sp. nov., an actinobacterium isolated from soil.</title>
        <authorList>
            <person name="Fu Y."/>
            <person name="Cai Y."/>
            <person name="Lin Z."/>
            <person name="Chen P."/>
        </authorList>
    </citation>
    <scope>NUCLEOTIDE SEQUENCE [LARGE SCALE GENOMIC DNA]</scope>
    <source>
        <strain evidence="2 3">130</strain>
    </source>
</reference>
<dbReference type="Proteomes" id="UP000295198">
    <property type="component" value="Unassembled WGS sequence"/>
</dbReference>
<dbReference type="PROSITE" id="PS51819">
    <property type="entry name" value="VOC"/>
    <property type="match status" value="1"/>
</dbReference>